<keyword evidence="7" id="KW-1185">Reference proteome</keyword>
<dbReference type="InterPro" id="IPR051157">
    <property type="entry name" value="PDH/Transketolase"/>
</dbReference>
<dbReference type="InterPro" id="IPR005477">
    <property type="entry name" value="Dxylulose-5-P_synthase"/>
</dbReference>
<dbReference type="PANTHER" id="PTHR43825">
    <property type="entry name" value="PYRUVATE DEHYDROGENASE E1 COMPONENT"/>
    <property type="match status" value="1"/>
</dbReference>
<organism evidence="6 7">
    <name type="scientific">Crossiella equi</name>
    <dbReference type="NCBI Taxonomy" id="130796"/>
    <lineage>
        <taxon>Bacteria</taxon>
        <taxon>Bacillati</taxon>
        <taxon>Actinomycetota</taxon>
        <taxon>Actinomycetes</taxon>
        <taxon>Pseudonocardiales</taxon>
        <taxon>Pseudonocardiaceae</taxon>
        <taxon>Crossiella</taxon>
    </lineage>
</organism>
<dbReference type="PANTHER" id="PTHR43825:SF1">
    <property type="entry name" value="TRANSKETOLASE-LIKE PYRIMIDINE-BINDING DOMAIN-CONTAINING PROTEIN"/>
    <property type="match status" value="1"/>
</dbReference>
<keyword evidence="3 6" id="KW-0808">Transferase</keyword>
<gene>
    <name evidence="6" type="ORF">JOF53_007502</name>
</gene>
<dbReference type="EC" id="2.2.1.1" evidence="6"/>
<dbReference type="GO" id="GO:0004802">
    <property type="term" value="F:transketolase activity"/>
    <property type="evidence" value="ECO:0007669"/>
    <property type="project" value="UniProtKB-EC"/>
</dbReference>
<accession>A0ABS5ASG4</accession>
<dbReference type="SUPFAM" id="SSF52518">
    <property type="entry name" value="Thiamin diphosphate-binding fold (THDP-binding)"/>
    <property type="match status" value="1"/>
</dbReference>
<comment type="cofactor">
    <cofactor evidence="1">
        <name>Mg(2+)</name>
        <dbReference type="ChEBI" id="CHEBI:18420"/>
    </cofactor>
</comment>
<protein>
    <submittedName>
        <fullName evidence="6">Transketolase</fullName>
        <ecNumber evidence="6">2.2.1.1</ecNumber>
    </submittedName>
</protein>
<reference evidence="6 7" key="1">
    <citation type="submission" date="2021-03" db="EMBL/GenBank/DDBJ databases">
        <title>Sequencing the genomes of 1000 actinobacteria strains.</title>
        <authorList>
            <person name="Klenk H.-P."/>
        </authorList>
    </citation>
    <scope>NUCLEOTIDE SEQUENCE [LARGE SCALE GENOMIC DNA]</scope>
    <source>
        <strain evidence="6 7">DSM 44580</strain>
    </source>
</reference>
<dbReference type="Gene3D" id="3.40.50.970">
    <property type="match status" value="1"/>
</dbReference>
<comment type="subunit">
    <text evidence="2">Homodimer.</text>
</comment>
<evidence type="ECO:0000256" key="3">
    <source>
        <dbReference type="ARBA" id="ARBA00022679"/>
    </source>
</evidence>
<comment type="caution">
    <text evidence="6">The sequence shown here is derived from an EMBL/GenBank/DDBJ whole genome shotgun (WGS) entry which is preliminary data.</text>
</comment>
<evidence type="ECO:0000256" key="1">
    <source>
        <dbReference type="ARBA" id="ARBA00001946"/>
    </source>
</evidence>
<proteinExistence type="predicted"/>
<name>A0ABS5ASG4_9PSEU</name>
<sequence>MSVRLAQTPPGTRLADLFGDPLRKAMPKLTEAEVKAVEAELSALAAGDYPGPLLADARALARAVPERVYTDSADVLLRMHEIAGSGNHQSNLSSLAMVRACFELGLVDSNSTAELIVGRGHIAPAFYAEWYVRGQLPFAPLALLHRGLTGVINAELGFTNTMRYSLGVGVAQAVSIAHGLAKRGDTRKVVCLAGDGEFQEGVVFESLRFAHDAGLDNLVVVLDVNNMGIEPLAGPLSRTYLSAYFDRLTEVDGLDEESVREALGDALDKRGSVALVCQTRKESHSFKPRNAPPKAPSFAGTSGALLAAHPGLRERELAVFTADMAARFGLKGNVDYTNTGLAETINVGLTLGLPRDTVKVLATDAMYYMDSLSMLTEATTSVHNLLVLAGRSWAAWGGAHNAHNMMRLLLNTRVYEPITPAEFHACVDHLLANPETAHVLSAVDLPIAPPVADCSADINGGVWLTPPTARRADVAVVSFGYASTLVAQANEELGLPHLHCAALDPELSPELLVRLASHRRVLAVEYNGVQGGFGEGLRAKYLLPAEVIGVRNDIATVVHDQQIRLHGMAPDQLRAALAFAARDYREAA</sequence>
<dbReference type="InterPro" id="IPR029061">
    <property type="entry name" value="THDP-binding"/>
</dbReference>
<evidence type="ECO:0000313" key="7">
    <source>
        <dbReference type="Proteomes" id="UP001519363"/>
    </source>
</evidence>
<keyword evidence="5" id="KW-0786">Thiamine pyrophosphate</keyword>
<dbReference type="RefSeq" id="WP_086789033.1">
    <property type="nucleotide sequence ID" value="NZ_JAGIOO010000001.1"/>
</dbReference>
<evidence type="ECO:0000256" key="2">
    <source>
        <dbReference type="ARBA" id="ARBA00011738"/>
    </source>
</evidence>
<evidence type="ECO:0000256" key="4">
    <source>
        <dbReference type="ARBA" id="ARBA00022842"/>
    </source>
</evidence>
<evidence type="ECO:0000313" key="6">
    <source>
        <dbReference type="EMBL" id="MBP2478630.1"/>
    </source>
</evidence>
<dbReference type="Pfam" id="PF13292">
    <property type="entry name" value="DXP_synthase_N"/>
    <property type="match status" value="1"/>
</dbReference>
<evidence type="ECO:0000256" key="5">
    <source>
        <dbReference type="ARBA" id="ARBA00023052"/>
    </source>
</evidence>
<dbReference type="EMBL" id="JAGIOO010000001">
    <property type="protein sequence ID" value="MBP2478630.1"/>
    <property type="molecule type" value="Genomic_DNA"/>
</dbReference>
<dbReference type="Proteomes" id="UP001519363">
    <property type="component" value="Unassembled WGS sequence"/>
</dbReference>
<keyword evidence="4" id="KW-0460">Magnesium</keyword>